<evidence type="ECO:0000313" key="7">
    <source>
        <dbReference type="EMBL" id="BAP86600.1"/>
    </source>
</evidence>
<dbReference type="InterPro" id="IPR011013">
    <property type="entry name" value="Gal_mutarotase_sf_dom"/>
</dbReference>
<dbReference type="SUPFAM" id="SSF51445">
    <property type="entry name" value="(Trans)glycosidases"/>
    <property type="match status" value="1"/>
</dbReference>
<name>A0A0A1GX04_9LACO</name>
<dbReference type="InterPro" id="IPR013780">
    <property type="entry name" value="Glyco_hydro_b"/>
</dbReference>
<proteinExistence type="inferred from homology"/>
<evidence type="ECO:0000259" key="6">
    <source>
        <dbReference type="Pfam" id="PF21365"/>
    </source>
</evidence>
<keyword evidence="2" id="KW-0378">Hydrolase</keyword>
<dbReference type="Gene3D" id="2.60.40.1760">
    <property type="entry name" value="glycosyl hydrolase (family 31)"/>
    <property type="match status" value="1"/>
</dbReference>
<feature type="domain" description="DUF5110" evidence="5">
    <location>
        <begin position="699"/>
        <end position="759"/>
    </location>
</feature>
<dbReference type="EMBL" id="AP014680">
    <property type="protein sequence ID" value="BAP86600.1"/>
    <property type="molecule type" value="Genomic_DNA"/>
</dbReference>
<dbReference type="Proteomes" id="UP000031620">
    <property type="component" value="Chromosome"/>
</dbReference>
<evidence type="ECO:0000259" key="5">
    <source>
        <dbReference type="Pfam" id="PF17137"/>
    </source>
</evidence>
<dbReference type="Gene3D" id="3.20.20.80">
    <property type="entry name" value="Glycosidases"/>
    <property type="match status" value="1"/>
</dbReference>
<dbReference type="GO" id="GO:0005975">
    <property type="term" value="P:carbohydrate metabolic process"/>
    <property type="evidence" value="ECO:0007669"/>
    <property type="project" value="InterPro"/>
</dbReference>
<protein>
    <submittedName>
        <fullName evidence="7">Alpha-glucosidase</fullName>
    </submittedName>
</protein>
<dbReference type="InterPro" id="IPR025887">
    <property type="entry name" value="Glyco_hydro_31_N_dom"/>
</dbReference>
<dbReference type="CDD" id="cd06599">
    <property type="entry name" value="GH31_glycosidase_Aec37"/>
    <property type="match status" value="1"/>
</dbReference>
<dbReference type="GO" id="GO:0004553">
    <property type="term" value="F:hydrolase activity, hydrolyzing O-glycosyl compounds"/>
    <property type="evidence" value="ECO:0007669"/>
    <property type="project" value="InterPro"/>
</dbReference>
<dbReference type="CDD" id="cd14752">
    <property type="entry name" value="GH31_N"/>
    <property type="match status" value="1"/>
</dbReference>
<evidence type="ECO:0000259" key="4">
    <source>
        <dbReference type="Pfam" id="PF13802"/>
    </source>
</evidence>
<evidence type="ECO:0000256" key="1">
    <source>
        <dbReference type="ARBA" id="ARBA00007806"/>
    </source>
</evidence>
<organism evidence="7 8">
    <name type="scientific">Paucilactobacillus hokkaidonensis JCM 18461</name>
    <dbReference type="NCBI Taxonomy" id="1291742"/>
    <lineage>
        <taxon>Bacteria</taxon>
        <taxon>Bacillati</taxon>
        <taxon>Bacillota</taxon>
        <taxon>Bacilli</taxon>
        <taxon>Lactobacillales</taxon>
        <taxon>Lactobacillaceae</taxon>
        <taxon>Paucilactobacillus</taxon>
    </lineage>
</organism>
<reference evidence="7 8" key="1">
    <citation type="submission" date="2014-11" db="EMBL/GenBank/DDBJ databases">
        <title>Complete genome sequence and analysis of Lactobacillus hokkaidonensis LOOC260T.</title>
        <authorList>
            <person name="Tanizawa Y."/>
            <person name="Tohno M."/>
            <person name="Kaminuma E."/>
            <person name="Nakamura Y."/>
            <person name="Arita M."/>
        </authorList>
    </citation>
    <scope>NUCLEOTIDE SEQUENCE [LARGE SCALE GENOMIC DNA]</scope>
    <source>
        <strain evidence="7 8">LOOC260</strain>
    </source>
</reference>
<evidence type="ECO:0000256" key="2">
    <source>
        <dbReference type="RuleBase" id="RU361185"/>
    </source>
</evidence>
<dbReference type="Gene3D" id="2.60.40.1180">
    <property type="entry name" value="Golgi alpha-mannosidase II"/>
    <property type="match status" value="2"/>
</dbReference>
<dbReference type="STRING" id="1291742.LOOC260_120940"/>
<dbReference type="PANTHER" id="PTHR22762">
    <property type="entry name" value="ALPHA-GLUCOSIDASE"/>
    <property type="match status" value="1"/>
</dbReference>
<dbReference type="GO" id="GO:0030246">
    <property type="term" value="F:carbohydrate binding"/>
    <property type="evidence" value="ECO:0007669"/>
    <property type="project" value="InterPro"/>
</dbReference>
<dbReference type="InterPro" id="IPR017853">
    <property type="entry name" value="GH"/>
</dbReference>
<dbReference type="SUPFAM" id="SSF74650">
    <property type="entry name" value="Galactose mutarotase-like"/>
    <property type="match status" value="1"/>
</dbReference>
<dbReference type="InterPro" id="IPR000322">
    <property type="entry name" value="Glyco_hydro_31_TIM"/>
</dbReference>
<dbReference type="PANTHER" id="PTHR22762:SF165">
    <property type="entry name" value="PUTATIVE (AFU_ORTHOLOGUE AFUA_1G06560)-RELATED"/>
    <property type="match status" value="1"/>
</dbReference>
<dbReference type="Pfam" id="PF01055">
    <property type="entry name" value="Glyco_hydro_31_2nd"/>
    <property type="match status" value="1"/>
</dbReference>
<dbReference type="InterPro" id="IPR033403">
    <property type="entry name" value="DUF5110"/>
</dbReference>
<dbReference type="Pfam" id="PF21365">
    <property type="entry name" value="Glyco_hydro_31_3rd"/>
    <property type="match status" value="1"/>
</dbReference>
<sequence length="831" mass="94542">MKRSTKLLKAVNNKDFLELITDGAKFRVYLLDKNIIRMRGTFDDKFAPEESYALTKTAWDDKTDKLLGDERTKVSPIPIELIKTDFGYSVSNGLYKLSIFEDPFYFEITDQNGKVVHQDLPKRSFLQDDLGRSYHYSSMGDHDYFYGFGEKSGELNKFKRRMRMHNTDSLGWNAAKSDPLYKMIPFYIDFDGEKQVASGLFYNNSYDSVFDLDSEHSNYWKRFSYFECDGGELDVFFIGGPTIKDVVEHYTDLTGKSAMMPLPSFGYMGSTMYYTELEKNADEAILDFVDTCKKNEIPCDGFFLSSGYTSGADGKRYVFNWNKKRFPNPQKFVDKLKEKGVLLAPNIKPGMLVTHQLTNEFKDNGAFVKSPDGKNSQIDQYWGGDAHFVDFTSSAGRDSWTKHLSDSLLSLGITSIWNDNNEYEINDNSALVEAEGLNKQIGAVKPIMSTMMAKTAKDALNDYAPNERPYLVNRAGFAGIQRYAQTWAGDNRTSWNNLKYNIPTVLGMGLSGVANQGCDIGGFDGPAPEPELFVRWVQNGIFQPRFSIHSSNDDNTVTEPWMYPKYTKYIRDAIQLRYTLIPYFYSLLHEAATVGSPIMRPLVYEFQNDPNVAEESFEFMLGSSLLVANVLEKGENKKEIYLPEGSNWYEINTSKYYKGGQTINISVDLGSIPMFLKSGGIIPRSPKLMNLHNQDIEKLDLLIEPSEKSEFTVYEDDGKSNDYKKGLSLETKFNVNPSKNGVSIDVKRTGKYKTKVKSIVLSVCCPQVAPFSIEIEDAPLEQFLNFDKFKNASEGWYFNGETKQVTVRYANQNIDVYKVQINFDIKDLISL</sequence>
<dbReference type="Pfam" id="PF17137">
    <property type="entry name" value="DUF5110"/>
    <property type="match status" value="1"/>
</dbReference>
<dbReference type="HOGENOM" id="CLU_000631_7_2_9"/>
<dbReference type="KEGG" id="lho:LOOC260_120940"/>
<dbReference type="Pfam" id="PF13802">
    <property type="entry name" value="Gal_mutarotas_2"/>
    <property type="match status" value="1"/>
</dbReference>
<dbReference type="InterPro" id="IPR048395">
    <property type="entry name" value="Glyco_hydro_31_C"/>
</dbReference>
<dbReference type="SUPFAM" id="SSF51011">
    <property type="entry name" value="Glycosyl hydrolase domain"/>
    <property type="match status" value="1"/>
</dbReference>
<gene>
    <name evidence="7" type="ORF">LOOC260_120940</name>
</gene>
<feature type="domain" description="Glycoside hydrolase family 31 TIM barrel" evidence="3">
    <location>
        <begin position="258"/>
        <end position="587"/>
    </location>
</feature>
<feature type="domain" description="Glycosyl hydrolase family 31 C-terminal" evidence="6">
    <location>
        <begin position="595"/>
        <end position="682"/>
    </location>
</feature>
<keyword evidence="2" id="KW-0326">Glycosidase</keyword>
<feature type="domain" description="Glycoside hydrolase family 31 N-terminal" evidence="4">
    <location>
        <begin position="26"/>
        <end position="211"/>
    </location>
</feature>
<accession>A0A0A1GX04</accession>
<evidence type="ECO:0000259" key="3">
    <source>
        <dbReference type="Pfam" id="PF01055"/>
    </source>
</evidence>
<comment type="similarity">
    <text evidence="1 2">Belongs to the glycosyl hydrolase 31 family.</text>
</comment>
<dbReference type="AlphaFoldDB" id="A0A0A1GX04"/>
<evidence type="ECO:0000313" key="8">
    <source>
        <dbReference type="Proteomes" id="UP000031620"/>
    </source>
</evidence>
<dbReference type="RefSeq" id="WP_041094788.1">
    <property type="nucleotide sequence ID" value="NZ_AP014680.1"/>
</dbReference>